<evidence type="ECO:0000256" key="4">
    <source>
        <dbReference type="ARBA" id="ARBA00023136"/>
    </source>
</evidence>
<evidence type="ECO:0000256" key="3">
    <source>
        <dbReference type="ARBA" id="ARBA00022989"/>
    </source>
</evidence>
<evidence type="ECO:0000256" key="1">
    <source>
        <dbReference type="ARBA" id="ARBA00004141"/>
    </source>
</evidence>
<protein>
    <recommendedName>
        <fullName evidence="8">MARVEL domain-containing protein</fullName>
    </recommendedName>
</protein>
<keyword evidence="4 5" id="KW-0472">Membrane</keyword>
<evidence type="ECO:0000256" key="7">
    <source>
        <dbReference type="SAM" id="Phobius"/>
    </source>
</evidence>
<feature type="transmembrane region" description="Helical" evidence="7">
    <location>
        <begin position="115"/>
        <end position="138"/>
    </location>
</feature>
<keyword evidence="3 7" id="KW-1133">Transmembrane helix</keyword>
<feature type="transmembrane region" description="Helical" evidence="7">
    <location>
        <begin position="77"/>
        <end position="95"/>
    </location>
</feature>
<dbReference type="InParanoid" id="A7SKT4"/>
<dbReference type="Proteomes" id="UP000001593">
    <property type="component" value="Unassembled WGS sequence"/>
</dbReference>
<dbReference type="GO" id="GO:0016020">
    <property type="term" value="C:membrane"/>
    <property type="evidence" value="ECO:0000318"/>
    <property type="project" value="GO_Central"/>
</dbReference>
<evidence type="ECO:0000313" key="10">
    <source>
        <dbReference type="Proteomes" id="UP000001593"/>
    </source>
</evidence>
<name>A7SKT4_NEMVE</name>
<gene>
    <name evidence="9" type="ORF">NEMVEDRAFT_v1g245925</name>
</gene>
<dbReference type="PhylomeDB" id="A7SKT4"/>
<evidence type="ECO:0000259" key="8">
    <source>
        <dbReference type="PROSITE" id="PS51225"/>
    </source>
</evidence>
<dbReference type="PROSITE" id="PS51225">
    <property type="entry name" value="MARVEL"/>
    <property type="match status" value="1"/>
</dbReference>
<reference evidence="9 10" key="1">
    <citation type="journal article" date="2007" name="Science">
        <title>Sea anemone genome reveals ancestral eumetazoan gene repertoire and genomic organization.</title>
        <authorList>
            <person name="Putnam N.H."/>
            <person name="Srivastava M."/>
            <person name="Hellsten U."/>
            <person name="Dirks B."/>
            <person name="Chapman J."/>
            <person name="Salamov A."/>
            <person name="Terry A."/>
            <person name="Shapiro H."/>
            <person name="Lindquist E."/>
            <person name="Kapitonov V.V."/>
            <person name="Jurka J."/>
            <person name="Genikhovich G."/>
            <person name="Grigoriev I.V."/>
            <person name="Lucas S.M."/>
            <person name="Steele R.E."/>
            <person name="Finnerty J.R."/>
            <person name="Technau U."/>
            <person name="Martindale M.Q."/>
            <person name="Rokhsar D.S."/>
        </authorList>
    </citation>
    <scope>NUCLEOTIDE SEQUENCE [LARGE SCALE GENOMIC DNA]</scope>
    <source>
        <strain evidence="10">CH2 X CH6</strain>
    </source>
</reference>
<feature type="compositionally biased region" description="Basic and acidic residues" evidence="6">
    <location>
        <begin position="178"/>
        <end position="189"/>
    </location>
</feature>
<sequence>MTSEEVRTTVRTTATRTVVREAVRESREYRVYCGCCDPMWLVTTVEGVFKLFQFFSTFLSFVLVTSFHDSNKPQYEFQTFVGTVAWIFIIMHILLRITHIYEKLPFVLIQPKVKLVCLLVAVVSFLLSASVVLGFAFGYDLLKAAAACGYISMFLFLGEAIWVFVQTRRAASEPSQPRGEDVKPDEFVERPGNVNY</sequence>
<dbReference type="PANTHER" id="PTHR22776:SF49">
    <property type="entry name" value="MARVEL DOMAIN-CONTAINING PROTEIN"/>
    <property type="match status" value="1"/>
</dbReference>
<evidence type="ECO:0000256" key="6">
    <source>
        <dbReference type="SAM" id="MobiDB-lite"/>
    </source>
</evidence>
<feature type="transmembrane region" description="Helical" evidence="7">
    <location>
        <begin position="144"/>
        <end position="165"/>
    </location>
</feature>
<evidence type="ECO:0000313" key="9">
    <source>
        <dbReference type="EMBL" id="EDO35693.1"/>
    </source>
</evidence>
<dbReference type="InterPro" id="IPR008253">
    <property type="entry name" value="Marvel"/>
</dbReference>
<feature type="transmembrane region" description="Helical" evidence="7">
    <location>
        <begin position="48"/>
        <end position="65"/>
    </location>
</feature>
<dbReference type="HOGENOM" id="CLU_1391724_0_0_1"/>
<feature type="domain" description="MARVEL" evidence="8">
    <location>
        <begin position="41"/>
        <end position="168"/>
    </location>
</feature>
<dbReference type="STRING" id="45351.A7SKT4"/>
<feature type="region of interest" description="Disordered" evidence="6">
    <location>
        <begin position="174"/>
        <end position="196"/>
    </location>
</feature>
<comment type="subcellular location">
    <subcellularLocation>
        <location evidence="1">Membrane</location>
        <topology evidence="1">Multi-pass membrane protein</topology>
    </subcellularLocation>
</comment>
<dbReference type="AlphaFoldDB" id="A7SKT4"/>
<dbReference type="Pfam" id="PF01284">
    <property type="entry name" value="MARVEL"/>
    <property type="match status" value="1"/>
</dbReference>
<dbReference type="InterPro" id="IPR050578">
    <property type="entry name" value="MARVEL-CKLF_proteins"/>
</dbReference>
<evidence type="ECO:0000256" key="5">
    <source>
        <dbReference type="PROSITE-ProRule" id="PRU00581"/>
    </source>
</evidence>
<dbReference type="EMBL" id="DS469691">
    <property type="protein sequence ID" value="EDO35693.1"/>
    <property type="molecule type" value="Genomic_DNA"/>
</dbReference>
<dbReference type="OMA" id="MHILLRI"/>
<accession>A7SKT4</accession>
<keyword evidence="2 5" id="KW-0812">Transmembrane</keyword>
<organism evidence="9 10">
    <name type="scientific">Nematostella vectensis</name>
    <name type="common">Starlet sea anemone</name>
    <dbReference type="NCBI Taxonomy" id="45351"/>
    <lineage>
        <taxon>Eukaryota</taxon>
        <taxon>Metazoa</taxon>
        <taxon>Cnidaria</taxon>
        <taxon>Anthozoa</taxon>
        <taxon>Hexacorallia</taxon>
        <taxon>Actiniaria</taxon>
        <taxon>Edwardsiidae</taxon>
        <taxon>Nematostella</taxon>
    </lineage>
</organism>
<keyword evidence="10" id="KW-1185">Reference proteome</keyword>
<proteinExistence type="predicted"/>
<dbReference type="PANTHER" id="PTHR22776">
    <property type="entry name" value="MARVEL-CONTAINING POTENTIAL LIPID RAFT-ASSOCIATED PROTEIN"/>
    <property type="match status" value="1"/>
</dbReference>
<evidence type="ECO:0000256" key="2">
    <source>
        <dbReference type="ARBA" id="ARBA00022692"/>
    </source>
</evidence>